<evidence type="ECO:0000256" key="7">
    <source>
        <dbReference type="ARBA" id="ARBA00022786"/>
    </source>
</evidence>
<keyword evidence="4 11" id="KW-0808">Transferase</keyword>
<comment type="function">
    <text evidence="11">E3 ubiquitin-protein ligase.</text>
</comment>
<evidence type="ECO:0000256" key="11">
    <source>
        <dbReference type="RuleBase" id="RU369090"/>
    </source>
</evidence>
<feature type="region of interest" description="Disordered" evidence="12">
    <location>
        <begin position="206"/>
        <end position="232"/>
    </location>
</feature>
<evidence type="ECO:0000256" key="9">
    <source>
        <dbReference type="ARBA" id="ARBA00023136"/>
    </source>
</evidence>
<feature type="compositionally biased region" description="Polar residues" evidence="12">
    <location>
        <begin position="427"/>
        <end position="438"/>
    </location>
</feature>
<dbReference type="AlphaFoldDB" id="A0A5K1CRE3"/>
<evidence type="ECO:0000256" key="1">
    <source>
        <dbReference type="ARBA" id="ARBA00000900"/>
    </source>
</evidence>
<keyword evidence="9" id="KW-0472">Membrane</keyword>
<evidence type="ECO:0000256" key="8">
    <source>
        <dbReference type="ARBA" id="ARBA00022833"/>
    </source>
</evidence>
<dbReference type="PROSITE" id="PS50089">
    <property type="entry name" value="ZF_RING_2"/>
    <property type="match status" value="1"/>
</dbReference>
<dbReference type="CDD" id="cd16745">
    <property type="entry name" value="RING-HC_AtRMA-like"/>
    <property type="match status" value="1"/>
</dbReference>
<keyword evidence="11" id="KW-0256">Endoplasmic reticulum</keyword>
<comment type="subcellular location">
    <subcellularLocation>
        <location evidence="2">Endomembrane system</location>
    </subcellularLocation>
    <subcellularLocation>
        <location evidence="11">Endoplasmic reticulum membrane</location>
        <topology evidence="11">Single-pass type IV membrane protein</topology>
    </subcellularLocation>
</comment>
<feature type="compositionally biased region" description="Basic and acidic residues" evidence="12">
    <location>
        <begin position="212"/>
        <end position="221"/>
    </location>
</feature>
<dbReference type="SMART" id="SM00184">
    <property type="entry name" value="RING"/>
    <property type="match status" value="1"/>
</dbReference>
<dbReference type="GO" id="GO:0016567">
    <property type="term" value="P:protein ubiquitination"/>
    <property type="evidence" value="ECO:0007669"/>
    <property type="project" value="UniProtKB-UniPathway"/>
</dbReference>
<dbReference type="UniPathway" id="UPA00143"/>
<evidence type="ECO:0000313" key="14">
    <source>
        <dbReference type="EMBL" id="VVW28947.1"/>
    </source>
</evidence>
<evidence type="ECO:0000259" key="13">
    <source>
        <dbReference type="PROSITE" id="PS50089"/>
    </source>
</evidence>
<dbReference type="GO" id="GO:0008270">
    <property type="term" value="F:zinc ion binding"/>
    <property type="evidence" value="ECO:0007669"/>
    <property type="project" value="UniProtKB-KW"/>
</dbReference>
<dbReference type="SUPFAM" id="SSF57850">
    <property type="entry name" value="RING/U-box"/>
    <property type="match status" value="1"/>
</dbReference>
<evidence type="ECO:0000256" key="3">
    <source>
        <dbReference type="ARBA" id="ARBA00004906"/>
    </source>
</evidence>
<dbReference type="Pfam" id="PF00097">
    <property type="entry name" value="zf-C3HC4"/>
    <property type="match status" value="1"/>
</dbReference>
<dbReference type="Gene3D" id="3.30.40.10">
    <property type="entry name" value="Zinc/RING finger domain, C3HC4 (zinc finger)"/>
    <property type="match status" value="1"/>
</dbReference>
<evidence type="ECO:0000256" key="10">
    <source>
        <dbReference type="PROSITE-ProRule" id="PRU00175"/>
    </source>
</evidence>
<keyword evidence="6 10" id="KW-0863">Zinc-finger</keyword>
<keyword evidence="8 11" id="KW-0862">Zinc</keyword>
<dbReference type="EC" id="2.3.2.27" evidence="11"/>
<evidence type="ECO:0000256" key="4">
    <source>
        <dbReference type="ARBA" id="ARBA00022679"/>
    </source>
</evidence>
<feature type="compositionally biased region" description="Polar residues" evidence="12">
    <location>
        <begin position="380"/>
        <end position="393"/>
    </location>
</feature>
<keyword evidence="5 11" id="KW-0479">Metal-binding</keyword>
<organism evidence="14">
    <name type="scientific">Nymphaea colorata</name>
    <name type="common">pocket water lily</name>
    <dbReference type="NCBI Taxonomy" id="210225"/>
    <lineage>
        <taxon>Eukaryota</taxon>
        <taxon>Viridiplantae</taxon>
        <taxon>Streptophyta</taxon>
        <taxon>Embryophyta</taxon>
        <taxon>Tracheophyta</taxon>
        <taxon>Spermatophyta</taxon>
        <taxon>Magnoliopsida</taxon>
        <taxon>Nymphaeales</taxon>
        <taxon>Nymphaeaceae</taxon>
        <taxon>Nymphaea</taxon>
    </lineage>
</organism>
<dbReference type="InterPro" id="IPR018957">
    <property type="entry name" value="Znf_C3HC4_RING-type"/>
</dbReference>
<feature type="region of interest" description="Disordered" evidence="12">
    <location>
        <begin position="380"/>
        <end position="468"/>
    </location>
</feature>
<dbReference type="InterPro" id="IPR013083">
    <property type="entry name" value="Znf_RING/FYVE/PHD"/>
</dbReference>
<dbReference type="GO" id="GO:0061630">
    <property type="term" value="F:ubiquitin protein ligase activity"/>
    <property type="evidence" value="ECO:0007669"/>
    <property type="project" value="UniProtKB-UniRule"/>
</dbReference>
<protein>
    <recommendedName>
        <fullName evidence="11">E3 ubiquitin-protein ligase RMA</fullName>
        <ecNumber evidence="11">2.3.2.27</ecNumber>
    </recommendedName>
    <alternativeName>
        <fullName evidence="11">Protein RING membrane-anchor</fullName>
    </alternativeName>
    <alternativeName>
        <fullName evidence="11">RING-type E3 ubiquitin transferase RMA</fullName>
    </alternativeName>
</protein>
<dbReference type="Gramene" id="NC4G0021530.1">
    <property type="protein sequence ID" value="NC4G0021530.1:cds"/>
    <property type="gene ID" value="NC4G0021530"/>
</dbReference>
<comment type="catalytic activity">
    <reaction evidence="1 11">
        <text>S-ubiquitinyl-[E2 ubiquitin-conjugating enzyme]-L-cysteine + [acceptor protein]-L-lysine = [E2 ubiquitin-conjugating enzyme]-L-cysteine + N(6)-ubiquitinyl-[acceptor protein]-L-lysine.</text>
        <dbReference type="EC" id="2.3.2.27"/>
    </reaction>
</comment>
<proteinExistence type="predicted"/>
<evidence type="ECO:0000256" key="6">
    <source>
        <dbReference type="ARBA" id="ARBA00022771"/>
    </source>
</evidence>
<dbReference type="PANTHER" id="PTHR12313">
    <property type="entry name" value="E3 UBIQUITIN-PROTEIN LIGASE RNF5-RELATED"/>
    <property type="match status" value="1"/>
</dbReference>
<dbReference type="GO" id="GO:0005789">
    <property type="term" value="C:endoplasmic reticulum membrane"/>
    <property type="evidence" value="ECO:0007669"/>
    <property type="project" value="UniProtKB-SubCell"/>
</dbReference>
<dbReference type="InterPro" id="IPR017907">
    <property type="entry name" value="Znf_RING_CS"/>
</dbReference>
<evidence type="ECO:0000256" key="12">
    <source>
        <dbReference type="SAM" id="MobiDB-lite"/>
    </source>
</evidence>
<comment type="domain">
    <text evidence="11">The RING-type zinc finger domain is responsible for E3 ligase activity.</text>
</comment>
<gene>
    <name evidence="14" type="ORF">NYM_LOCUS16986</name>
</gene>
<comment type="pathway">
    <text evidence="3 11">Protein modification; protein ubiquitination.</text>
</comment>
<accession>A0A5K1CRE3</accession>
<dbReference type="GO" id="GO:0006511">
    <property type="term" value="P:ubiquitin-dependent protein catabolic process"/>
    <property type="evidence" value="ECO:0007669"/>
    <property type="project" value="UniProtKB-UniRule"/>
</dbReference>
<dbReference type="EMBL" id="LR721782">
    <property type="protein sequence ID" value="VVW28947.1"/>
    <property type="molecule type" value="Genomic_DNA"/>
</dbReference>
<evidence type="ECO:0000256" key="5">
    <source>
        <dbReference type="ARBA" id="ARBA00022723"/>
    </source>
</evidence>
<evidence type="ECO:0000256" key="2">
    <source>
        <dbReference type="ARBA" id="ARBA00004308"/>
    </source>
</evidence>
<reference evidence="14" key="1">
    <citation type="submission" date="2019-09" db="EMBL/GenBank/DDBJ databases">
        <authorList>
            <person name="Zhang L."/>
        </authorList>
    </citation>
    <scope>NUCLEOTIDE SEQUENCE</scope>
</reference>
<dbReference type="InterPro" id="IPR001841">
    <property type="entry name" value="Znf_RING"/>
</dbReference>
<dbReference type="PROSITE" id="PS00518">
    <property type="entry name" value="ZF_RING_1"/>
    <property type="match status" value="1"/>
</dbReference>
<keyword evidence="7 11" id="KW-0833">Ubl conjugation pathway</keyword>
<dbReference type="InterPro" id="IPR045103">
    <property type="entry name" value="RNF5/RNF185-like"/>
</dbReference>
<sequence length="468" mass="51627">MADADSGRGRTMDLNLHLGFHSLPQLGSHGGPVFATLQGDDYTGRETSEYLPQNAEATLPVPAQQHWRDMNRTAVDHASNNANIGSDLVNGGAEYRGIDSEEADVIFIDPVDPREESENVPSHIDKSNERPKLQLEITKDEEKNPNANFECNICFEFAKEPVVTSCGHLFCWPCLYQWLYIHSCTKECPVCKGLVTDSNITPIYGHGANDSGCERKDHEESSSSLKLPPRPHGVRIESMRQRMRTSRAMNGGFLNEMPSGIHNESGVDHGQGIHRVVSRLRLRTRNFAQVRVPNRGPRHRLINTESSQGQEPMLQATNTENTQDQNSDGGSRLSSFLRERVDFWQQIARNHLRGYDQLSSISANLANVERIISRLARDTSNNSLFGSSTNPGNLEQPPNLETHANGSASRPGSVDSVIGVLEGNGLGENQSELNSTGNSLARRRLRSAASGSSDMHGDASCGRKRRLN</sequence>
<name>A0A5K1CRE3_9MAGN</name>
<feature type="domain" description="RING-type" evidence="13">
    <location>
        <begin position="151"/>
        <end position="192"/>
    </location>
</feature>